<feature type="region of interest" description="Disordered" evidence="1">
    <location>
        <begin position="76"/>
        <end position="114"/>
    </location>
</feature>
<evidence type="ECO:0000313" key="2">
    <source>
        <dbReference type="EMBL" id="JAQ07225.1"/>
    </source>
</evidence>
<evidence type="ECO:0000256" key="1">
    <source>
        <dbReference type="SAM" id="MobiDB-lite"/>
    </source>
</evidence>
<proteinExistence type="predicted"/>
<gene>
    <name evidence="2" type="ORF">g.52391</name>
</gene>
<dbReference type="AlphaFoldDB" id="A0A146LIR6"/>
<sequence length="114" mass="12775">RDESAEQFRVVGYGQVCSEDSLRTGSTCNTKICDVFLKKKSIYPITIENKKFFHFLSFYSSNRGYEELPGEVFDEPAASTAQVSEDGDDSNYGSDEEVQPQMPDVVQSPARVET</sequence>
<organism evidence="2">
    <name type="scientific">Lygus hesperus</name>
    <name type="common">Western plant bug</name>
    <dbReference type="NCBI Taxonomy" id="30085"/>
    <lineage>
        <taxon>Eukaryota</taxon>
        <taxon>Metazoa</taxon>
        <taxon>Ecdysozoa</taxon>
        <taxon>Arthropoda</taxon>
        <taxon>Hexapoda</taxon>
        <taxon>Insecta</taxon>
        <taxon>Pterygota</taxon>
        <taxon>Neoptera</taxon>
        <taxon>Paraneoptera</taxon>
        <taxon>Hemiptera</taxon>
        <taxon>Heteroptera</taxon>
        <taxon>Panheteroptera</taxon>
        <taxon>Cimicomorpha</taxon>
        <taxon>Miridae</taxon>
        <taxon>Mirini</taxon>
        <taxon>Lygus</taxon>
    </lineage>
</organism>
<accession>A0A146LIR6</accession>
<reference evidence="2" key="1">
    <citation type="journal article" date="2016" name="Gigascience">
        <title>De novo construction of an expanded transcriptome assembly for the western tarnished plant bug, Lygus hesperus.</title>
        <authorList>
            <person name="Tassone E.E."/>
            <person name="Geib S.M."/>
            <person name="Hall B."/>
            <person name="Fabrick J.A."/>
            <person name="Brent C.S."/>
            <person name="Hull J.J."/>
        </authorList>
    </citation>
    <scope>NUCLEOTIDE SEQUENCE</scope>
</reference>
<protein>
    <submittedName>
        <fullName evidence="2">Uncharacterized protein</fullName>
    </submittedName>
</protein>
<name>A0A146LIR6_LYGHE</name>
<feature type="non-terminal residue" evidence="2">
    <location>
        <position position="1"/>
    </location>
</feature>
<dbReference type="EMBL" id="GDHC01011404">
    <property type="protein sequence ID" value="JAQ07225.1"/>
    <property type="molecule type" value="Transcribed_RNA"/>
</dbReference>
<feature type="compositionally biased region" description="Acidic residues" evidence="1">
    <location>
        <begin position="85"/>
        <end position="98"/>
    </location>
</feature>